<evidence type="ECO:0000256" key="6">
    <source>
        <dbReference type="SAM" id="MobiDB-lite"/>
    </source>
</evidence>
<feature type="compositionally biased region" description="Low complexity" evidence="6">
    <location>
        <begin position="671"/>
        <end position="695"/>
    </location>
</feature>
<dbReference type="InterPro" id="IPR032675">
    <property type="entry name" value="LRR_dom_sf"/>
</dbReference>
<evidence type="ECO:0000313" key="7">
    <source>
        <dbReference type="EMBL" id="KNC50539.1"/>
    </source>
</evidence>
<reference evidence="7 8" key="1">
    <citation type="submission" date="2010-05" db="EMBL/GenBank/DDBJ databases">
        <title>The Genome Sequence of Thecamonas trahens ATCC 50062.</title>
        <authorList>
            <consortium name="The Broad Institute Genome Sequencing Platform"/>
            <person name="Russ C."/>
            <person name="Cuomo C."/>
            <person name="Shea T."/>
            <person name="Young S.K."/>
            <person name="Zeng Q."/>
            <person name="Koehrsen M."/>
            <person name="Haas B."/>
            <person name="Borodovsky M."/>
            <person name="Guigo R."/>
            <person name="Alvarado L."/>
            <person name="Berlin A."/>
            <person name="Bochicchio J."/>
            <person name="Borenstein D."/>
            <person name="Chapman S."/>
            <person name="Chen Z."/>
            <person name="Freedman E."/>
            <person name="Gellesch M."/>
            <person name="Goldberg J."/>
            <person name="Griggs A."/>
            <person name="Gujja S."/>
            <person name="Heilman E."/>
            <person name="Heiman D."/>
            <person name="Hepburn T."/>
            <person name="Howarth C."/>
            <person name="Jen D."/>
            <person name="Larson L."/>
            <person name="Mehta T."/>
            <person name="Park D."/>
            <person name="Pearson M."/>
            <person name="Roberts A."/>
            <person name="Saif S."/>
            <person name="Shenoy N."/>
            <person name="Sisk P."/>
            <person name="Stolte C."/>
            <person name="Sykes S."/>
            <person name="Thomson T."/>
            <person name="Walk T."/>
            <person name="White J."/>
            <person name="Yandava C."/>
            <person name="Burger G."/>
            <person name="Gray M.W."/>
            <person name="Holland P.W.H."/>
            <person name="King N."/>
            <person name="Lang F.B.F."/>
            <person name="Roger A.J."/>
            <person name="Ruiz-Trillo I."/>
            <person name="Lander E."/>
            <person name="Nusbaum C."/>
        </authorList>
    </citation>
    <scope>NUCLEOTIDE SEQUENCE [LARGE SCALE GENOMIC DNA]</scope>
    <source>
        <strain evidence="7 8">ATCC 50062</strain>
    </source>
</reference>
<evidence type="ECO:0000256" key="3">
    <source>
        <dbReference type="ARBA" id="ARBA00023054"/>
    </source>
</evidence>
<dbReference type="PANTHER" id="PTHR23170">
    <property type="entry name" value="NY-REN-58 ANTIGEN"/>
    <property type="match status" value="1"/>
</dbReference>
<sequence length="744" mass="78799">MSSSSLASAFTSECTRVGVEPSSAVASALTAAAASGTLTLSSVHLAPRTCTALAAALCWQANHGEVGDSAVTIVDVSDCFLGDDGAVALVQGLVAYTPLEKLDVRGNNIRTDGALALARLLRDGPPGLSTMLLEWNSIGVWDVGIRALADALAVNGSLTMLDLRNNRVGPQGVEALASALKTNTSLRTLDLRWNNAGIMGGRYLVEALANNSALTRLDLAGNEVPTDVVEAIAARLAANAVASGTSPARTPASATKARTPLAALAPNTLAASSSYSSPHPGSKPSYTPGQAKLLDLETKMNDIFEAKSLAQRAAMDMESALLHERTESTHLVASLQEKLLAERATIADLEARLRTARGTADAELAEAQADTLRAQARADEFKSLADELSAALSAARASADERIDAVRAQVRAAEEARADQVSALRQEHADAVRDMHEQMNSKLARYDAKLEEALADRTATSRALSAERERSSSLQQQLQEVVAAQETTVEREVASRLTAHKHALKLAEEARDDATLRLADAQDALRQAHSQAARADEAAAAAAASLRSQLQESNRARERLEEDKTNLRYELDKWQHQVESLQSARTTLRTQVDSLKGELESAASRERRLRSEYEASTGALHARIAELEDALRRAGLDLQREREAHVRRLRSTEALLISQIQNTFSDTVHGAMGASSGPASAVATSAGSGVGLASPAPRPVPRVASRDRLAPQPVAAVTGASQHTPLLVTDSDSDDEHGSDDSGF</sequence>
<dbReference type="Pfam" id="PF13516">
    <property type="entry name" value="LRR_6"/>
    <property type="match status" value="4"/>
</dbReference>
<evidence type="ECO:0000256" key="1">
    <source>
        <dbReference type="ARBA" id="ARBA00004300"/>
    </source>
</evidence>
<keyword evidence="8" id="KW-1185">Reference proteome</keyword>
<name>A0A0L0DE14_THETB</name>
<dbReference type="SMART" id="SM00368">
    <property type="entry name" value="LRR_RI"/>
    <property type="match status" value="5"/>
</dbReference>
<dbReference type="EMBL" id="GL349435">
    <property type="protein sequence ID" value="KNC50539.1"/>
    <property type="molecule type" value="Genomic_DNA"/>
</dbReference>
<keyword evidence="4" id="KW-0206">Cytoskeleton</keyword>
<dbReference type="AlphaFoldDB" id="A0A0L0DE14"/>
<keyword evidence="2" id="KW-0963">Cytoplasm</keyword>
<accession>A0A0L0DE14</accession>
<dbReference type="STRING" id="461836.A0A0L0DE14"/>
<gene>
    <name evidence="7" type="ORF">AMSG_00701</name>
</gene>
<dbReference type="PANTHER" id="PTHR23170:SF3">
    <property type="entry name" value="LEUCINE-RICH REPEAT-CONTAINING PROTEIN 45"/>
    <property type="match status" value="1"/>
</dbReference>
<protein>
    <submittedName>
        <fullName evidence="7">Uncharacterized protein</fullName>
    </submittedName>
</protein>
<evidence type="ECO:0000256" key="2">
    <source>
        <dbReference type="ARBA" id="ARBA00022490"/>
    </source>
</evidence>
<dbReference type="GO" id="GO:0005813">
    <property type="term" value="C:centrosome"/>
    <property type="evidence" value="ECO:0007669"/>
    <property type="project" value="UniProtKB-SubCell"/>
</dbReference>
<dbReference type="OrthoDB" id="120976at2759"/>
<dbReference type="Gene3D" id="3.80.10.10">
    <property type="entry name" value="Ribonuclease Inhibitor"/>
    <property type="match status" value="2"/>
</dbReference>
<organism evidence="7 8">
    <name type="scientific">Thecamonas trahens ATCC 50062</name>
    <dbReference type="NCBI Taxonomy" id="461836"/>
    <lineage>
        <taxon>Eukaryota</taxon>
        <taxon>Apusozoa</taxon>
        <taxon>Apusomonadida</taxon>
        <taxon>Apusomonadidae</taxon>
        <taxon>Thecamonas</taxon>
    </lineage>
</organism>
<evidence type="ECO:0000256" key="4">
    <source>
        <dbReference type="ARBA" id="ARBA00023212"/>
    </source>
</evidence>
<feature type="region of interest" description="Disordered" evidence="6">
    <location>
        <begin position="671"/>
        <end position="744"/>
    </location>
</feature>
<keyword evidence="3 5" id="KW-0175">Coiled coil</keyword>
<comment type="subcellular location">
    <subcellularLocation>
        <location evidence="1">Cytoplasm</location>
        <location evidence="1">Cytoskeleton</location>
        <location evidence="1">Microtubule organizing center</location>
        <location evidence="1">Centrosome</location>
    </subcellularLocation>
</comment>
<dbReference type="RefSeq" id="XP_013762431.1">
    <property type="nucleotide sequence ID" value="XM_013906977.1"/>
</dbReference>
<feature type="coiled-coil region" evidence="5">
    <location>
        <begin position="396"/>
        <end position="456"/>
    </location>
</feature>
<proteinExistence type="predicted"/>
<feature type="compositionally biased region" description="Acidic residues" evidence="6">
    <location>
        <begin position="731"/>
        <end position="744"/>
    </location>
</feature>
<dbReference type="OMA" id="EVDHMTR"/>
<dbReference type="InterPro" id="IPR052116">
    <property type="entry name" value="Centro_Cilium_Assembly"/>
</dbReference>
<dbReference type="Proteomes" id="UP000054408">
    <property type="component" value="Unassembled WGS sequence"/>
</dbReference>
<dbReference type="SUPFAM" id="SSF52047">
    <property type="entry name" value="RNI-like"/>
    <property type="match status" value="1"/>
</dbReference>
<evidence type="ECO:0000313" key="8">
    <source>
        <dbReference type="Proteomes" id="UP000054408"/>
    </source>
</evidence>
<dbReference type="InterPro" id="IPR001611">
    <property type="entry name" value="Leu-rich_rpt"/>
</dbReference>
<dbReference type="GeneID" id="25560493"/>
<feature type="coiled-coil region" evidence="5">
    <location>
        <begin position="504"/>
        <end position="644"/>
    </location>
</feature>
<evidence type="ECO:0000256" key="5">
    <source>
        <dbReference type="SAM" id="Coils"/>
    </source>
</evidence>
<feature type="coiled-coil region" evidence="5">
    <location>
        <begin position="332"/>
        <end position="366"/>
    </location>
</feature>
<dbReference type="eggNOG" id="KOG4308">
    <property type="taxonomic scope" value="Eukaryota"/>
</dbReference>